<dbReference type="STRING" id="1076937.SAMN04488120_10896"/>
<feature type="domain" description="Flagellar basal body rod protein N-terminal" evidence="7">
    <location>
        <begin position="5"/>
        <end position="35"/>
    </location>
</feature>
<dbReference type="GO" id="GO:0071978">
    <property type="term" value="P:bacterial-type flagellum-dependent swarming motility"/>
    <property type="evidence" value="ECO:0007669"/>
    <property type="project" value="TreeGrafter"/>
</dbReference>
<evidence type="ECO:0000259" key="7">
    <source>
        <dbReference type="Pfam" id="PF00460"/>
    </source>
</evidence>
<dbReference type="InterPro" id="IPR020013">
    <property type="entry name" value="Flagellar_FlgE/F/G"/>
</dbReference>
<dbReference type="NCBIfam" id="NF009280">
    <property type="entry name" value="PRK12640.1"/>
    <property type="match status" value="1"/>
</dbReference>
<evidence type="ECO:0000313" key="10">
    <source>
        <dbReference type="EMBL" id="SFF55454.1"/>
    </source>
</evidence>
<dbReference type="NCBIfam" id="TIGR03506">
    <property type="entry name" value="FlgEFG_subfam"/>
    <property type="match status" value="1"/>
</dbReference>
<dbReference type="AlphaFoldDB" id="A0A1I2JLJ5"/>
<comment type="subunit">
    <text evidence="4 6">The basal body constitutes a major portion of the flagellar organelle and consists of five rings (E,L,P,S, and M) mounted on a central rod. The rod consists of about 26 subunits of FlgG in the distal portion, and FlgB, FlgC and FlgF are thought to build up the proximal portion of the rod with about 6 subunits each.</text>
</comment>
<dbReference type="PANTHER" id="PTHR30435:SF18">
    <property type="entry name" value="FLAGELLAR BASAL-BODY ROD PROTEIN FLGF"/>
    <property type="match status" value="1"/>
</dbReference>
<dbReference type="PANTHER" id="PTHR30435">
    <property type="entry name" value="FLAGELLAR PROTEIN"/>
    <property type="match status" value="1"/>
</dbReference>
<evidence type="ECO:0000259" key="8">
    <source>
        <dbReference type="Pfam" id="PF06429"/>
    </source>
</evidence>
<dbReference type="RefSeq" id="WP_091534146.1">
    <property type="nucleotide sequence ID" value="NZ_FOOC01000008.1"/>
</dbReference>
<sequence length="246" mass="25279">MDRALYVAMTGAIQTLRTQTANSHNLANASTVGFRAELIANTPQAVAGAGLPTRVNALAGGIGWDARSGALQQTGRDLDVAFAEDVWLAVQAPDGSEAYTKAGDLQIDVVGQLRTGAGHAVLGDGGPLAIPPHAQLLIGGDGTVSVVPQGNGANTLVAVGRLRTVVARPDQLERGGDGLMRARPGVSLATAPGTVLISGALESSNVSLPEAMVNMIALARQFELQTKLMRTVEQNDEAATSLLRMG</sequence>
<comment type="subcellular location">
    <subcellularLocation>
        <location evidence="1 6">Bacterial flagellum basal body</location>
    </subcellularLocation>
</comment>
<comment type="similarity">
    <text evidence="2 6">Belongs to the flagella basal body rod proteins family.</text>
</comment>
<dbReference type="OrthoDB" id="9804559at2"/>
<keyword evidence="10" id="KW-0282">Flagellum</keyword>
<keyword evidence="11" id="KW-1185">Reference proteome</keyword>
<evidence type="ECO:0000256" key="4">
    <source>
        <dbReference type="ARBA" id="ARBA00038560"/>
    </source>
</evidence>
<organism evidence="10 11">
    <name type="scientific">Fontimonas thermophila</name>
    <dbReference type="NCBI Taxonomy" id="1076937"/>
    <lineage>
        <taxon>Bacteria</taxon>
        <taxon>Pseudomonadati</taxon>
        <taxon>Pseudomonadota</taxon>
        <taxon>Gammaproteobacteria</taxon>
        <taxon>Nevskiales</taxon>
        <taxon>Nevskiaceae</taxon>
        <taxon>Fontimonas</taxon>
    </lineage>
</organism>
<dbReference type="InterPro" id="IPR010930">
    <property type="entry name" value="Flg_bb/hook_C_dom"/>
</dbReference>
<evidence type="ECO:0000256" key="3">
    <source>
        <dbReference type="ARBA" id="ARBA00023143"/>
    </source>
</evidence>
<dbReference type="SUPFAM" id="SSF117143">
    <property type="entry name" value="Flagellar hook protein flgE"/>
    <property type="match status" value="1"/>
</dbReference>
<keyword evidence="3 6" id="KW-0975">Bacterial flagellum</keyword>
<name>A0A1I2JLJ5_9GAMM</name>
<accession>A0A1I2JLJ5</accession>
<evidence type="ECO:0000256" key="1">
    <source>
        <dbReference type="ARBA" id="ARBA00004117"/>
    </source>
</evidence>
<evidence type="ECO:0000256" key="6">
    <source>
        <dbReference type="RuleBase" id="RU362116"/>
    </source>
</evidence>
<dbReference type="InterPro" id="IPR001444">
    <property type="entry name" value="Flag_bb_rod_N"/>
</dbReference>
<dbReference type="InterPro" id="IPR053967">
    <property type="entry name" value="LlgE_F_G-like_D1"/>
</dbReference>
<evidence type="ECO:0000313" key="11">
    <source>
        <dbReference type="Proteomes" id="UP000199771"/>
    </source>
</evidence>
<dbReference type="Proteomes" id="UP000199771">
    <property type="component" value="Unassembled WGS sequence"/>
</dbReference>
<dbReference type="InterPro" id="IPR037925">
    <property type="entry name" value="FlgE/F/G-like"/>
</dbReference>
<keyword evidence="10" id="KW-0966">Cell projection</keyword>
<evidence type="ECO:0000256" key="5">
    <source>
        <dbReference type="ARBA" id="ARBA00040228"/>
    </source>
</evidence>
<evidence type="ECO:0000259" key="9">
    <source>
        <dbReference type="Pfam" id="PF22692"/>
    </source>
</evidence>
<dbReference type="Pfam" id="PF06429">
    <property type="entry name" value="Flg_bbr_C"/>
    <property type="match status" value="1"/>
</dbReference>
<protein>
    <recommendedName>
        <fullName evidence="5 6">Flagellar basal-body rod protein FlgF</fullName>
    </recommendedName>
</protein>
<proteinExistence type="inferred from homology"/>
<gene>
    <name evidence="10" type="ORF">SAMN04488120_10896</name>
</gene>
<reference evidence="10 11" key="1">
    <citation type="submission" date="2016-10" db="EMBL/GenBank/DDBJ databases">
        <authorList>
            <person name="de Groot N.N."/>
        </authorList>
    </citation>
    <scope>NUCLEOTIDE SEQUENCE [LARGE SCALE GENOMIC DNA]</scope>
    <source>
        <strain evidence="10 11">DSM 23609</strain>
    </source>
</reference>
<dbReference type="GO" id="GO:0030694">
    <property type="term" value="C:bacterial-type flagellum basal body, rod"/>
    <property type="evidence" value="ECO:0007669"/>
    <property type="project" value="UniProtKB-UniRule"/>
</dbReference>
<feature type="domain" description="Flagellar basal-body/hook protein C-terminal" evidence="8">
    <location>
        <begin position="198"/>
        <end position="242"/>
    </location>
</feature>
<evidence type="ECO:0000256" key="2">
    <source>
        <dbReference type="ARBA" id="ARBA00009677"/>
    </source>
</evidence>
<dbReference type="Pfam" id="PF22692">
    <property type="entry name" value="LlgE_F_G_D1"/>
    <property type="match status" value="1"/>
</dbReference>
<feature type="domain" description="Flagellar hook protein FlgE/F/G-like D1" evidence="9">
    <location>
        <begin position="87"/>
        <end position="146"/>
    </location>
</feature>
<dbReference type="EMBL" id="FOOC01000008">
    <property type="protein sequence ID" value="SFF55454.1"/>
    <property type="molecule type" value="Genomic_DNA"/>
</dbReference>
<keyword evidence="10" id="KW-0969">Cilium</keyword>
<dbReference type="Pfam" id="PF00460">
    <property type="entry name" value="Flg_bb_rod"/>
    <property type="match status" value="1"/>
</dbReference>